<comment type="caution">
    <text evidence="10">The sequence shown here is derived from an EMBL/GenBank/DDBJ whole genome shotgun (WGS) entry which is preliminary data.</text>
</comment>
<feature type="domain" description="Indole-3-glycerol phosphate synthase" evidence="9">
    <location>
        <begin position="96"/>
        <end position="253"/>
    </location>
</feature>
<evidence type="ECO:0000256" key="5">
    <source>
        <dbReference type="ARBA" id="ARBA00022793"/>
    </source>
</evidence>
<dbReference type="GO" id="GO:0000162">
    <property type="term" value="P:L-tryptophan biosynthetic process"/>
    <property type="evidence" value="ECO:0007669"/>
    <property type="project" value="UniProtKB-KW"/>
</dbReference>
<dbReference type="Proteomes" id="UP001202328">
    <property type="component" value="Unassembled WGS sequence"/>
</dbReference>
<keyword evidence="5" id="KW-0210">Decarboxylase</keyword>
<dbReference type="InterPro" id="IPR045186">
    <property type="entry name" value="Indole-3-glycerol_P_synth"/>
</dbReference>
<comment type="pathway">
    <text evidence="2">Amino-acid biosynthesis; L-tryptophan biosynthesis; L-tryptophan from chorismate: step 4/5.</text>
</comment>
<dbReference type="InterPro" id="IPR013785">
    <property type="entry name" value="Aldolase_TIM"/>
</dbReference>
<sequence length="290" mass="32417">MQDQTEIFLYCQIPMHNIILWHKTDKFLIRVDGISHSINKNNSCPFAARSFSCQSIKKCCFSSSRWTHDSRNAARHDFSSDTPQKMFMDFGLTIGRVKIADTYEKRGAACLSVLTDEKYFQCPFLCKEFIVDAWKIYYARTKGADAILLIAAVLPDLDIQYMTKICKTLGLAALVEVHDEKEMDRVLGIEGIQLVGINNRNLGTFEVDISNARHLLEGGRGEVIRQKDIIVVGESGLFTPSDIAYVQDVGVKAHNSNVDICFASVGWGVNCEKNYLGKGISGIFGKDISP</sequence>
<evidence type="ECO:0000259" key="9">
    <source>
        <dbReference type="Pfam" id="PF00218"/>
    </source>
</evidence>
<reference evidence="10" key="1">
    <citation type="submission" date="2022-04" db="EMBL/GenBank/DDBJ databases">
        <title>A functionally conserved STORR gene fusion in Papaver species that diverged 16.8 million years ago.</title>
        <authorList>
            <person name="Catania T."/>
        </authorList>
    </citation>
    <scope>NUCLEOTIDE SEQUENCE</scope>
    <source>
        <strain evidence="10">S-188037</strain>
    </source>
</reference>
<keyword evidence="11" id="KW-1185">Reference proteome</keyword>
<name>A0AAD4XMJ6_9MAGN</name>
<evidence type="ECO:0000313" key="11">
    <source>
        <dbReference type="Proteomes" id="UP001202328"/>
    </source>
</evidence>
<evidence type="ECO:0000256" key="6">
    <source>
        <dbReference type="ARBA" id="ARBA00022822"/>
    </source>
</evidence>
<evidence type="ECO:0000313" key="10">
    <source>
        <dbReference type="EMBL" id="KAI3933387.1"/>
    </source>
</evidence>
<evidence type="ECO:0000256" key="1">
    <source>
        <dbReference type="ARBA" id="ARBA00001633"/>
    </source>
</evidence>
<evidence type="ECO:0000256" key="7">
    <source>
        <dbReference type="ARBA" id="ARBA00023141"/>
    </source>
</evidence>
<dbReference type="GO" id="GO:0004640">
    <property type="term" value="F:phosphoribosylanthranilate isomerase activity"/>
    <property type="evidence" value="ECO:0007669"/>
    <property type="project" value="TreeGrafter"/>
</dbReference>
<accession>A0AAD4XMJ6</accession>
<dbReference type="InterPro" id="IPR011060">
    <property type="entry name" value="RibuloseP-bd_barrel"/>
</dbReference>
<dbReference type="GO" id="GO:0004425">
    <property type="term" value="F:indole-3-glycerol-phosphate synthase activity"/>
    <property type="evidence" value="ECO:0007669"/>
    <property type="project" value="UniProtKB-EC"/>
</dbReference>
<dbReference type="SUPFAM" id="SSF51366">
    <property type="entry name" value="Ribulose-phoshate binding barrel"/>
    <property type="match status" value="1"/>
</dbReference>
<evidence type="ECO:0000256" key="4">
    <source>
        <dbReference type="ARBA" id="ARBA00022605"/>
    </source>
</evidence>
<evidence type="ECO:0000256" key="8">
    <source>
        <dbReference type="ARBA" id="ARBA00023239"/>
    </source>
</evidence>
<keyword evidence="8" id="KW-0456">Lyase</keyword>
<organism evidence="10 11">
    <name type="scientific">Papaver atlanticum</name>
    <dbReference type="NCBI Taxonomy" id="357466"/>
    <lineage>
        <taxon>Eukaryota</taxon>
        <taxon>Viridiplantae</taxon>
        <taxon>Streptophyta</taxon>
        <taxon>Embryophyta</taxon>
        <taxon>Tracheophyta</taxon>
        <taxon>Spermatophyta</taxon>
        <taxon>Magnoliopsida</taxon>
        <taxon>Ranunculales</taxon>
        <taxon>Papaveraceae</taxon>
        <taxon>Papaveroideae</taxon>
        <taxon>Papaver</taxon>
    </lineage>
</organism>
<dbReference type="InterPro" id="IPR013798">
    <property type="entry name" value="Indole-3-glycerol_P_synth_dom"/>
</dbReference>
<proteinExistence type="predicted"/>
<dbReference type="Gene3D" id="3.20.20.70">
    <property type="entry name" value="Aldolase class I"/>
    <property type="match status" value="1"/>
</dbReference>
<evidence type="ECO:0000256" key="3">
    <source>
        <dbReference type="ARBA" id="ARBA00012362"/>
    </source>
</evidence>
<dbReference type="PANTHER" id="PTHR22854:SF2">
    <property type="entry name" value="INDOLE-3-GLYCEROL-PHOSPHATE SYNTHASE"/>
    <property type="match status" value="1"/>
</dbReference>
<comment type="catalytic activity">
    <reaction evidence="1">
        <text>1-(2-carboxyphenylamino)-1-deoxy-D-ribulose 5-phosphate + H(+) = (1S,2R)-1-C-(indol-3-yl)glycerol 3-phosphate + CO2 + H2O</text>
        <dbReference type="Rhea" id="RHEA:23476"/>
        <dbReference type="ChEBI" id="CHEBI:15377"/>
        <dbReference type="ChEBI" id="CHEBI:15378"/>
        <dbReference type="ChEBI" id="CHEBI:16526"/>
        <dbReference type="ChEBI" id="CHEBI:58613"/>
        <dbReference type="ChEBI" id="CHEBI:58866"/>
        <dbReference type="EC" id="4.1.1.48"/>
    </reaction>
</comment>
<gene>
    <name evidence="10" type="ORF">MKW98_006746</name>
</gene>
<dbReference type="AlphaFoldDB" id="A0AAD4XMJ6"/>
<protein>
    <recommendedName>
        <fullName evidence="3">indole-3-glycerol-phosphate synthase</fullName>
        <ecNumber evidence="3">4.1.1.48</ecNumber>
    </recommendedName>
</protein>
<keyword evidence="4" id="KW-0028">Amino-acid biosynthesis</keyword>
<keyword evidence="6" id="KW-0822">Tryptophan biosynthesis</keyword>
<evidence type="ECO:0000256" key="2">
    <source>
        <dbReference type="ARBA" id="ARBA00004696"/>
    </source>
</evidence>
<dbReference type="EMBL" id="JAJJMB010006856">
    <property type="protein sequence ID" value="KAI3933387.1"/>
    <property type="molecule type" value="Genomic_DNA"/>
</dbReference>
<dbReference type="PANTHER" id="PTHR22854">
    <property type="entry name" value="TRYPTOPHAN BIOSYNTHESIS PROTEIN"/>
    <property type="match status" value="1"/>
</dbReference>
<dbReference type="EC" id="4.1.1.48" evidence="3"/>
<keyword evidence="7" id="KW-0057">Aromatic amino acid biosynthesis</keyword>
<dbReference type="Pfam" id="PF00218">
    <property type="entry name" value="IGPS"/>
    <property type="match status" value="1"/>
</dbReference>
<dbReference type="CDD" id="cd00331">
    <property type="entry name" value="IGPS"/>
    <property type="match status" value="1"/>
</dbReference>